<keyword evidence="1" id="KW-1133">Transmembrane helix</keyword>
<evidence type="ECO:0000313" key="3">
    <source>
        <dbReference type="Proteomes" id="UP000566813"/>
    </source>
</evidence>
<keyword evidence="1" id="KW-0812">Transmembrane</keyword>
<evidence type="ECO:0008006" key="4">
    <source>
        <dbReference type="Google" id="ProtNLM"/>
    </source>
</evidence>
<proteinExistence type="predicted"/>
<dbReference type="AlphaFoldDB" id="A0A7X1FSJ8"/>
<dbReference type="EMBL" id="JACLAW010000006">
    <property type="protein sequence ID" value="MBC2665557.1"/>
    <property type="molecule type" value="Genomic_DNA"/>
</dbReference>
<keyword evidence="1" id="KW-0472">Membrane</keyword>
<evidence type="ECO:0000256" key="1">
    <source>
        <dbReference type="SAM" id="Phobius"/>
    </source>
</evidence>
<protein>
    <recommendedName>
        <fullName evidence="4">PH domain-containing protein</fullName>
    </recommendedName>
</protein>
<comment type="caution">
    <text evidence="2">The sequence shown here is derived from an EMBL/GenBank/DDBJ whole genome shotgun (WGS) entry which is preliminary data.</text>
</comment>
<evidence type="ECO:0000313" key="2">
    <source>
        <dbReference type="EMBL" id="MBC2665557.1"/>
    </source>
</evidence>
<dbReference type="Proteomes" id="UP000566813">
    <property type="component" value="Unassembled WGS sequence"/>
</dbReference>
<name>A0A7X1FSJ8_9SPHN</name>
<gene>
    <name evidence="2" type="ORF">H7F51_08480</name>
</gene>
<accession>A0A7X1FSJ8</accession>
<dbReference type="RefSeq" id="WP_185663832.1">
    <property type="nucleotide sequence ID" value="NZ_JACLAW010000006.1"/>
</dbReference>
<reference evidence="2 3" key="1">
    <citation type="submission" date="2020-08" db="EMBL/GenBank/DDBJ databases">
        <title>The genome sequence of type strain Novosphingobium flavum NBRC 111647.</title>
        <authorList>
            <person name="Liu Y."/>
        </authorList>
    </citation>
    <scope>NUCLEOTIDE SEQUENCE [LARGE SCALE GENOMIC DNA]</scope>
    <source>
        <strain evidence="2 3">NBRC 111647</strain>
    </source>
</reference>
<sequence length="148" mass="16351">MDQAPPIWMPFAAFGWIAVVVGISIIYRRRAGKPIYPKLPPDVLYAERWASGPFASNCLMVAVTSASVSVVPKFPFNLMFLAEIYGLERSIPIESISAVQRTRSILGNNVAVTYGVDRKTLRLRLNKPDQFLNALRKLVSPTATLNGS</sequence>
<keyword evidence="3" id="KW-1185">Reference proteome</keyword>
<feature type="transmembrane region" description="Helical" evidence="1">
    <location>
        <begin position="6"/>
        <end position="27"/>
    </location>
</feature>
<organism evidence="2 3">
    <name type="scientific">Novosphingobium flavum</name>
    <dbReference type="NCBI Taxonomy" id="1778672"/>
    <lineage>
        <taxon>Bacteria</taxon>
        <taxon>Pseudomonadati</taxon>
        <taxon>Pseudomonadota</taxon>
        <taxon>Alphaproteobacteria</taxon>
        <taxon>Sphingomonadales</taxon>
        <taxon>Sphingomonadaceae</taxon>
        <taxon>Novosphingobium</taxon>
    </lineage>
</organism>